<evidence type="ECO:0000256" key="1">
    <source>
        <dbReference type="SAM" id="Coils"/>
    </source>
</evidence>
<dbReference type="OrthoDB" id="26134at2157"/>
<dbReference type="EMBL" id="CP000504">
    <property type="protein sequence ID" value="ABL88292.1"/>
    <property type="molecule type" value="Genomic_DNA"/>
</dbReference>
<accession>A1RTL0</accession>
<dbReference type="STRING" id="384616.Pisl_1121"/>
<dbReference type="RefSeq" id="WP_011762867.1">
    <property type="nucleotide sequence ID" value="NC_008701.1"/>
</dbReference>
<feature type="coiled-coil region" evidence="1">
    <location>
        <begin position="10"/>
        <end position="118"/>
    </location>
</feature>
<evidence type="ECO:0000313" key="2">
    <source>
        <dbReference type="EMBL" id="ABL88292.1"/>
    </source>
</evidence>
<dbReference type="eggNOG" id="arCOG03734">
    <property type="taxonomic scope" value="Archaea"/>
</dbReference>
<protein>
    <submittedName>
        <fullName evidence="2">Uncharacterized protein</fullName>
    </submittedName>
</protein>
<proteinExistence type="predicted"/>
<gene>
    <name evidence="2" type="ordered locus">Pisl_1121</name>
</gene>
<evidence type="ECO:0000313" key="3">
    <source>
        <dbReference type="Proteomes" id="UP000002595"/>
    </source>
</evidence>
<name>A1RTL0_PYRIL</name>
<sequence>MSLDVAYLALGELEKLLSQYDERLKGIEDTWRAFVESASRAKAGWDADLPKIKVRIDQLKNVVESLKRELELLLAKRELGLIPEKDYLDLSTELQKKIEEYQEKLNALTQKVSEIEGRVLYFWSRALTKEYLAKFDLVELEKKIEEAKAAGKIDDETYTKIKHEISIMKHTWELLNLITYPGKA</sequence>
<dbReference type="Proteomes" id="UP000002595">
    <property type="component" value="Chromosome"/>
</dbReference>
<keyword evidence="3" id="KW-1185">Reference proteome</keyword>
<reference evidence="2" key="1">
    <citation type="submission" date="2006-12" db="EMBL/GenBank/DDBJ databases">
        <title>Complete sequence of Pyrobaculum islandicum DSM 4184.</title>
        <authorList>
            <person name="Copeland A."/>
            <person name="Lucas S."/>
            <person name="Lapidus A."/>
            <person name="Barry K."/>
            <person name="Detter J.C."/>
            <person name="Glavina del Rio T."/>
            <person name="Dalin E."/>
            <person name="Tice H."/>
            <person name="Pitluck S."/>
            <person name="Meincke L."/>
            <person name="Brettin T."/>
            <person name="Bruce D."/>
            <person name="Han C."/>
            <person name="Tapia R."/>
            <person name="Gilna P."/>
            <person name="Schmutz J."/>
            <person name="Larimer F."/>
            <person name="Land M."/>
            <person name="Hauser L."/>
            <person name="Kyrpides N."/>
            <person name="Mikhailova N."/>
            <person name="Cozen A.E."/>
            <person name="Fitz-Gibbon S.T."/>
            <person name="House C.H."/>
            <person name="Saltikov C."/>
            <person name="Lowe T."/>
            <person name="Richardson P."/>
        </authorList>
    </citation>
    <scope>NUCLEOTIDE SEQUENCE [LARGE SCALE GENOMIC DNA]</scope>
    <source>
        <strain evidence="2">DSM 4184</strain>
    </source>
</reference>
<dbReference type="HOGENOM" id="CLU_1507440_0_0_2"/>
<dbReference type="AlphaFoldDB" id="A1RTL0"/>
<keyword evidence="1" id="KW-0175">Coiled coil</keyword>
<organism evidence="2 3">
    <name type="scientific">Pyrobaculum islandicum (strain DSM 4184 / JCM 9189 / GEO3)</name>
    <dbReference type="NCBI Taxonomy" id="384616"/>
    <lineage>
        <taxon>Archaea</taxon>
        <taxon>Thermoproteota</taxon>
        <taxon>Thermoprotei</taxon>
        <taxon>Thermoproteales</taxon>
        <taxon>Thermoproteaceae</taxon>
        <taxon>Pyrobaculum</taxon>
    </lineage>
</organism>
<dbReference type="GeneID" id="4617644"/>
<dbReference type="KEGG" id="pis:Pisl_1121"/>